<dbReference type="EMBL" id="MFIW01000090">
    <property type="protein sequence ID" value="OGF97246.1"/>
    <property type="molecule type" value="Genomic_DNA"/>
</dbReference>
<dbReference type="GO" id="GO:0005524">
    <property type="term" value="F:ATP binding"/>
    <property type="evidence" value="ECO:0007669"/>
    <property type="project" value="UniProtKB-KW"/>
</dbReference>
<evidence type="ECO:0000256" key="2">
    <source>
        <dbReference type="ARBA" id="ARBA00022840"/>
    </source>
</evidence>
<keyword evidence="1" id="KW-0547">Nucleotide-binding</keyword>
<dbReference type="PANTHER" id="PTHR48102:SF7">
    <property type="entry name" value="ATP-DEPENDENT CLP PROTEASE ATP-BINDING SUBUNIT CLPX-LIKE, MITOCHONDRIAL"/>
    <property type="match status" value="1"/>
</dbReference>
<feature type="domain" description="Clp ATPase C-terminal" evidence="6">
    <location>
        <begin position="317"/>
        <end position="409"/>
    </location>
</feature>
<dbReference type="InterPro" id="IPR003959">
    <property type="entry name" value="ATPase_AAA_core"/>
</dbReference>
<dbReference type="Gene3D" id="1.10.8.60">
    <property type="match status" value="1"/>
</dbReference>
<evidence type="ECO:0008006" key="9">
    <source>
        <dbReference type="Google" id="ProtNLM"/>
    </source>
</evidence>
<dbReference type="PANTHER" id="PTHR48102">
    <property type="entry name" value="ATP-DEPENDENT CLP PROTEASE ATP-BINDING SUBUNIT CLPX-LIKE, MITOCHONDRIAL-RELATED"/>
    <property type="match status" value="1"/>
</dbReference>
<evidence type="ECO:0000259" key="5">
    <source>
        <dbReference type="SMART" id="SM00382"/>
    </source>
</evidence>
<organism evidence="7 8">
    <name type="scientific">Candidatus Glassbacteria bacterium RBG_16_58_8</name>
    <dbReference type="NCBI Taxonomy" id="1817866"/>
    <lineage>
        <taxon>Bacteria</taxon>
        <taxon>Candidatus Glassiibacteriota</taxon>
    </lineage>
</organism>
<evidence type="ECO:0000259" key="6">
    <source>
        <dbReference type="SMART" id="SM01086"/>
    </source>
</evidence>
<sequence length="515" mass="57494">MFITMSEENREFWKFQKDLSEFFKKAPEAPATDADESGAGVGEGVATEESPAGPKFDMKPQDLLDYLNQYVVKQDSAKEIIATKVCTHFNRLKLPDELRRSQTDIKNNIIMIGPTGVGKTYIIRLIAQLIGVPFVKADATKFSETGYVGGDVEDLARELVERAGGDISLAQNGIIYVDEIDKIASSGTTVGPDVSRSGVQRNLLKLMEETEIDLKAPHDLASQMESVMQFQRSGKVERKRINTRNILFIVSGAFSGLEGMIARRLRQREIGFGSSAERVEVNNRELLKQVKAEDLIAYGFESEFVGRLPVVAVLEELGEEDLYRILAGANSSVIHAKVLDFKAYDIDLEFEDGALRKLARMAFHEKTGARGLVSVIEKTLIKYERRLPSTSVKRLVVTEEIVDDPEGPLDEVIFRGTLDSYRAEFQREAGVWLDFDEGACNRLREWSKGGKKPVDGICRGLFRDYGLGLKLIDIETFTVTPRVLENPKSTLNDIIKEYYGRKERKGGEGSGEGSR</sequence>
<dbReference type="GO" id="GO:0051603">
    <property type="term" value="P:proteolysis involved in protein catabolic process"/>
    <property type="evidence" value="ECO:0007669"/>
    <property type="project" value="TreeGrafter"/>
</dbReference>
<dbReference type="InterPro" id="IPR025943">
    <property type="entry name" value="Sigma_54_int_dom_ATP-bd_2"/>
</dbReference>
<protein>
    <recommendedName>
        <fullName evidence="9">AAA family ATPase</fullName>
    </recommendedName>
</protein>
<name>A0A1F5YBA7_9BACT</name>
<dbReference type="GO" id="GO:0016887">
    <property type="term" value="F:ATP hydrolysis activity"/>
    <property type="evidence" value="ECO:0007669"/>
    <property type="project" value="InterPro"/>
</dbReference>
<keyword evidence="3" id="KW-0143">Chaperone</keyword>
<accession>A0A1F5YBA7</accession>
<proteinExistence type="predicted"/>
<reference evidence="7 8" key="1">
    <citation type="journal article" date="2016" name="Nat. Commun.">
        <title>Thousands of microbial genomes shed light on interconnected biogeochemical processes in an aquifer system.</title>
        <authorList>
            <person name="Anantharaman K."/>
            <person name="Brown C.T."/>
            <person name="Hug L.A."/>
            <person name="Sharon I."/>
            <person name="Castelle C.J."/>
            <person name="Probst A.J."/>
            <person name="Thomas B.C."/>
            <person name="Singh A."/>
            <person name="Wilkins M.J."/>
            <person name="Karaoz U."/>
            <person name="Brodie E.L."/>
            <person name="Williams K.H."/>
            <person name="Hubbard S.S."/>
            <person name="Banfield J.F."/>
        </authorList>
    </citation>
    <scope>NUCLEOTIDE SEQUENCE [LARGE SCALE GENOMIC DNA]</scope>
</reference>
<dbReference type="InterPro" id="IPR050052">
    <property type="entry name" value="ATP-dep_Clp_protease_ClpX"/>
</dbReference>
<dbReference type="SMART" id="SM01086">
    <property type="entry name" value="ClpB_D2-small"/>
    <property type="match status" value="1"/>
</dbReference>
<dbReference type="Pfam" id="PF10431">
    <property type="entry name" value="ClpB_D2-small"/>
    <property type="match status" value="1"/>
</dbReference>
<evidence type="ECO:0000256" key="1">
    <source>
        <dbReference type="ARBA" id="ARBA00022741"/>
    </source>
</evidence>
<comment type="caution">
    <text evidence="7">The sequence shown here is derived from an EMBL/GenBank/DDBJ whole genome shotgun (WGS) entry which is preliminary data.</text>
</comment>
<evidence type="ECO:0000256" key="3">
    <source>
        <dbReference type="ARBA" id="ARBA00023186"/>
    </source>
</evidence>
<keyword evidence="2" id="KW-0067">ATP-binding</keyword>
<dbReference type="InterPro" id="IPR003593">
    <property type="entry name" value="AAA+_ATPase"/>
</dbReference>
<dbReference type="AlphaFoldDB" id="A0A1F5YBA7"/>
<dbReference type="Pfam" id="PF07724">
    <property type="entry name" value="AAA_2"/>
    <property type="match status" value="1"/>
</dbReference>
<dbReference type="InterPro" id="IPR027417">
    <property type="entry name" value="P-loop_NTPase"/>
</dbReference>
<feature type="domain" description="AAA+ ATPase" evidence="5">
    <location>
        <begin position="105"/>
        <end position="276"/>
    </location>
</feature>
<dbReference type="SMART" id="SM00382">
    <property type="entry name" value="AAA"/>
    <property type="match status" value="1"/>
</dbReference>
<gene>
    <name evidence="7" type="ORF">A2Z06_01515</name>
</gene>
<dbReference type="PROSITE" id="PS00676">
    <property type="entry name" value="SIGMA54_INTERACT_2"/>
    <property type="match status" value="1"/>
</dbReference>
<evidence type="ECO:0000313" key="7">
    <source>
        <dbReference type="EMBL" id="OGF97246.1"/>
    </source>
</evidence>
<feature type="region of interest" description="Disordered" evidence="4">
    <location>
        <begin position="26"/>
        <end position="57"/>
    </location>
</feature>
<dbReference type="InterPro" id="IPR019489">
    <property type="entry name" value="Clp_ATPase_C"/>
</dbReference>
<dbReference type="Gene3D" id="3.40.50.300">
    <property type="entry name" value="P-loop containing nucleotide triphosphate hydrolases"/>
    <property type="match status" value="1"/>
</dbReference>
<evidence type="ECO:0000256" key="4">
    <source>
        <dbReference type="SAM" id="MobiDB-lite"/>
    </source>
</evidence>
<dbReference type="SUPFAM" id="SSF52540">
    <property type="entry name" value="P-loop containing nucleoside triphosphate hydrolases"/>
    <property type="match status" value="1"/>
</dbReference>
<evidence type="ECO:0000313" key="8">
    <source>
        <dbReference type="Proteomes" id="UP000179034"/>
    </source>
</evidence>
<dbReference type="Proteomes" id="UP000179034">
    <property type="component" value="Unassembled WGS sequence"/>
</dbReference>